<keyword evidence="4" id="KW-0411">Iron-sulfur</keyword>
<dbReference type="InterPro" id="IPR015324">
    <property type="entry name" value="Ribosomal_Rsm22-like"/>
</dbReference>
<organism evidence="5 6">
    <name type="scientific">Sumerlaea chitinivorans</name>
    <dbReference type="NCBI Taxonomy" id="2250252"/>
    <lineage>
        <taxon>Bacteria</taxon>
        <taxon>Candidatus Sumerlaeota</taxon>
        <taxon>Candidatus Sumerlaeia</taxon>
        <taxon>Candidatus Sumerlaeales</taxon>
        <taxon>Candidatus Sumerlaeaceae</taxon>
        <taxon>Candidatus Sumerlaea</taxon>
    </lineage>
</organism>
<dbReference type="InterPro" id="IPR029063">
    <property type="entry name" value="SAM-dependent_MTases_sf"/>
</dbReference>
<keyword evidence="5" id="KW-0808">Transferase</keyword>
<proteinExistence type="predicted"/>
<dbReference type="CDD" id="cd02440">
    <property type="entry name" value="AdoMet_MTases"/>
    <property type="match status" value="1"/>
</dbReference>
<dbReference type="GO" id="GO:0046872">
    <property type="term" value="F:metal ion binding"/>
    <property type="evidence" value="ECO:0007669"/>
    <property type="project" value="UniProtKB-KW"/>
</dbReference>
<dbReference type="Gene3D" id="3.40.50.150">
    <property type="entry name" value="Vaccinia Virus protein VP39"/>
    <property type="match status" value="1"/>
</dbReference>
<protein>
    <submittedName>
        <fullName evidence="5">Methyltransferase</fullName>
    </submittedName>
</protein>
<dbReference type="InterPro" id="IPR052571">
    <property type="entry name" value="Mt_RNA_Methyltransferase"/>
</dbReference>
<evidence type="ECO:0000313" key="6">
    <source>
        <dbReference type="Proteomes" id="UP000262583"/>
    </source>
</evidence>
<dbReference type="SUPFAM" id="SSF53335">
    <property type="entry name" value="S-adenosyl-L-methionine-dependent methyltransferases"/>
    <property type="match status" value="1"/>
</dbReference>
<evidence type="ECO:0000256" key="1">
    <source>
        <dbReference type="ARBA" id="ARBA00022723"/>
    </source>
</evidence>
<dbReference type="GO" id="GO:0008168">
    <property type="term" value="F:methyltransferase activity"/>
    <property type="evidence" value="ECO:0007669"/>
    <property type="project" value="UniProtKB-KW"/>
</dbReference>
<evidence type="ECO:0000256" key="2">
    <source>
        <dbReference type="ARBA" id="ARBA00022946"/>
    </source>
</evidence>
<dbReference type="Pfam" id="PF09243">
    <property type="entry name" value="Rsm22"/>
    <property type="match status" value="1"/>
</dbReference>
<accession>A0A2Z4Y7W2</accession>
<dbReference type="GO" id="GO:0006412">
    <property type="term" value="P:translation"/>
    <property type="evidence" value="ECO:0007669"/>
    <property type="project" value="InterPro"/>
</dbReference>
<dbReference type="GO" id="GO:0003735">
    <property type="term" value="F:structural constituent of ribosome"/>
    <property type="evidence" value="ECO:0007669"/>
    <property type="project" value="TreeGrafter"/>
</dbReference>
<evidence type="ECO:0000256" key="4">
    <source>
        <dbReference type="ARBA" id="ARBA00023014"/>
    </source>
</evidence>
<sequence length="347" mass="37796">MVQLPETLVEAIEAEVGQEPAARLEKAQAELSACYRTAAGGICPTPWRDEHYRAYLVARFPATFAATYVVLDEILKLGGGGATGWETVIDVCAGPGTALLALAALGLRPKRAWLLERDSNFLAIARRLAEHVGGTADGTEYCRAEAAEGLESIGMPADLVVCAYGLGEQSSAEARAELLRAAWERTKGVLVVVEPGTPQGARTIFEGRRMLLELGAHLWGPCPHAASCPLETSERRWCHFSVRLARSRLHRMLKGGTLTYEDERFSYVVAARFAPPSPSNARARVISFPRLTNAGVKFEGCLADGRAERILIPKREREAYRVARDLRWGATVPDHVLAVRVVRGAVQ</sequence>
<dbReference type="GO" id="GO:0015935">
    <property type="term" value="C:small ribosomal subunit"/>
    <property type="evidence" value="ECO:0007669"/>
    <property type="project" value="TreeGrafter"/>
</dbReference>
<dbReference type="AlphaFoldDB" id="A0A2Z4Y7W2"/>
<dbReference type="Proteomes" id="UP000262583">
    <property type="component" value="Chromosome"/>
</dbReference>
<reference evidence="5 6" key="1">
    <citation type="submission" date="2018-05" db="EMBL/GenBank/DDBJ databases">
        <title>A metagenomic window into the 2 km-deep terrestrial subsurface aquifer revealed taxonomically and functionally diverse microbial community comprising novel uncultured bacterial lineages.</title>
        <authorList>
            <person name="Kadnikov V.V."/>
            <person name="Mardanov A.V."/>
            <person name="Beletsky A.V."/>
            <person name="Banks D."/>
            <person name="Pimenov N.V."/>
            <person name="Frank Y.A."/>
            <person name="Karnachuk O.V."/>
            <person name="Ravin N.V."/>
        </authorList>
    </citation>
    <scope>NUCLEOTIDE SEQUENCE [LARGE SCALE GENOMIC DNA]</scope>
    <source>
        <strain evidence="5">BY</strain>
    </source>
</reference>
<gene>
    <name evidence="5" type="ORF">BRCON_2151</name>
</gene>
<dbReference type="GO" id="GO:0032259">
    <property type="term" value="P:methylation"/>
    <property type="evidence" value="ECO:0007669"/>
    <property type="project" value="UniProtKB-KW"/>
</dbReference>
<keyword evidence="2" id="KW-0809">Transit peptide</keyword>
<keyword evidence="5" id="KW-0489">Methyltransferase</keyword>
<evidence type="ECO:0000313" key="5">
    <source>
        <dbReference type="EMBL" id="AXA36928.1"/>
    </source>
</evidence>
<dbReference type="GO" id="GO:0051536">
    <property type="term" value="F:iron-sulfur cluster binding"/>
    <property type="evidence" value="ECO:0007669"/>
    <property type="project" value="UniProtKB-KW"/>
</dbReference>
<dbReference type="EMBL" id="CP030759">
    <property type="protein sequence ID" value="AXA36928.1"/>
    <property type="molecule type" value="Genomic_DNA"/>
</dbReference>
<keyword evidence="3" id="KW-0408">Iron</keyword>
<evidence type="ECO:0000256" key="3">
    <source>
        <dbReference type="ARBA" id="ARBA00023004"/>
    </source>
</evidence>
<name>A0A2Z4Y7W2_SUMC1</name>
<dbReference type="KEGG" id="schv:BRCON_2151"/>
<keyword evidence="1" id="KW-0479">Metal-binding</keyword>
<dbReference type="PANTHER" id="PTHR13184">
    <property type="entry name" value="37S RIBOSOMAL PROTEIN S22"/>
    <property type="match status" value="1"/>
</dbReference>
<dbReference type="PANTHER" id="PTHR13184:SF5">
    <property type="entry name" value="METHYLTRANSFERASE-LIKE PROTEIN 17, MITOCHONDRIAL"/>
    <property type="match status" value="1"/>
</dbReference>